<name>A0AA35Q7I7_9HYPO</name>
<reference evidence="2" key="1">
    <citation type="submission" date="2023-01" db="EMBL/GenBank/DDBJ databases">
        <authorList>
            <person name="Piombo E."/>
        </authorList>
    </citation>
    <scope>NUCLEOTIDE SEQUENCE</scope>
</reference>
<organism evidence="2 3">
    <name type="scientific">Clonostachys chloroleuca</name>
    <dbReference type="NCBI Taxonomy" id="1926264"/>
    <lineage>
        <taxon>Eukaryota</taxon>
        <taxon>Fungi</taxon>
        <taxon>Dikarya</taxon>
        <taxon>Ascomycota</taxon>
        <taxon>Pezizomycotina</taxon>
        <taxon>Sordariomycetes</taxon>
        <taxon>Hypocreomycetidae</taxon>
        <taxon>Hypocreales</taxon>
        <taxon>Bionectriaceae</taxon>
        <taxon>Clonostachys</taxon>
    </lineage>
</organism>
<feature type="region of interest" description="Disordered" evidence="1">
    <location>
        <begin position="60"/>
        <end position="106"/>
    </location>
</feature>
<proteinExistence type="predicted"/>
<dbReference type="EMBL" id="CABFNP030001284">
    <property type="protein sequence ID" value="CAI6097006.1"/>
    <property type="molecule type" value="Genomic_DNA"/>
</dbReference>
<keyword evidence="3" id="KW-1185">Reference proteome</keyword>
<dbReference type="AlphaFoldDB" id="A0AA35Q7I7"/>
<protein>
    <submittedName>
        <fullName evidence="2">Uncharacterized protein</fullName>
    </submittedName>
</protein>
<gene>
    <name evidence="2" type="ORF">CCHLO57077_00003488</name>
</gene>
<feature type="compositionally biased region" description="Basic and acidic residues" evidence="1">
    <location>
        <begin position="60"/>
        <end position="70"/>
    </location>
</feature>
<evidence type="ECO:0000313" key="2">
    <source>
        <dbReference type="EMBL" id="CAI6097006.1"/>
    </source>
</evidence>
<dbReference type="Proteomes" id="UP001160390">
    <property type="component" value="Unassembled WGS sequence"/>
</dbReference>
<feature type="compositionally biased region" description="Polar residues" evidence="1">
    <location>
        <begin position="78"/>
        <end position="91"/>
    </location>
</feature>
<comment type="caution">
    <text evidence="2">The sequence shown here is derived from an EMBL/GenBank/DDBJ whole genome shotgun (WGS) entry which is preliminary data.</text>
</comment>
<sequence>MGHDLLAQGRQAAGVTQAVDHRRRRVWQRLAGSSELIHEPEPDDKEVISVEKLGRLAREASEKQHLEKERRWKRVQMSAPNNATGTATIEENQGDAKKPSAELTDSELDAVELDTEAMRLFRRIWPRPENSKGWREEWASFPLHI</sequence>
<evidence type="ECO:0000313" key="3">
    <source>
        <dbReference type="Proteomes" id="UP001160390"/>
    </source>
</evidence>
<evidence type="ECO:0000256" key="1">
    <source>
        <dbReference type="SAM" id="MobiDB-lite"/>
    </source>
</evidence>
<accession>A0AA35Q7I7</accession>